<evidence type="ECO:0000313" key="4">
    <source>
        <dbReference type="Proteomes" id="UP000247476"/>
    </source>
</evidence>
<keyword evidence="4" id="KW-1185">Reference proteome</keyword>
<dbReference type="PANTHER" id="PTHR40446">
    <property type="entry name" value="N-ACETYLGLUCOSAMINE-1-PHOSPHODIESTER ALPHA-N-ACETYLGLUCOSAMINIDASE"/>
    <property type="match status" value="1"/>
</dbReference>
<dbReference type="Pfam" id="PF09992">
    <property type="entry name" value="NAGPA"/>
    <property type="match status" value="1"/>
</dbReference>
<dbReference type="Gene3D" id="3.30.457.10">
    <property type="entry name" value="Copper amine oxidase-like, N-terminal domain"/>
    <property type="match status" value="2"/>
</dbReference>
<feature type="domain" description="Copper amine oxidase-like N-terminal" evidence="1">
    <location>
        <begin position="773"/>
        <end position="879"/>
    </location>
</feature>
<evidence type="ECO:0000313" key="3">
    <source>
        <dbReference type="EMBL" id="PYI51168.1"/>
    </source>
</evidence>
<dbReference type="PANTHER" id="PTHR40446:SF2">
    <property type="entry name" value="N-ACETYLGLUCOSAMINE-1-PHOSPHODIESTER ALPHA-N-ACETYLGLUCOSAMINIDASE"/>
    <property type="match status" value="1"/>
</dbReference>
<dbReference type="AlphaFoldDB" id="A0A2V5JWS3"/>
<dbReference type="OrthoDB" id="9809781at2"/>
<sequence>MQELTKPGHKKGKWVKGVTAVALAACLAVQPWIASLRAEAASAADSPVTMVSQDPLTYGAILRKYEWKFDRNKKPVTVTANLVEVDLQNPYVKLDTIAGTNGQFTKKQSVRNMANETKAVAAINGDFFNMYAEGVPMGPQIKDGKLMATTIDVPGWYSFALTKENKPVVDLFAFQGKIVAKDGASYPLGGINKTYYWYEDDGVHQEGVHSMIDGLYMYTSAWGQTNRSNDGVTVPTEVLVRNGIIAEIKPTGVLDMIAPEDGYILRASGKADEFVRQHLKVGDPIVADYKMMAQDPSKNYDVSSFKTMISGHTILVDNGAPAAFSRGGVQENAAVARTAIGYTKDERYAYLITVNPGVTLAELQQFMIKVGVWKGLNLDGGGSTQLATRPLGEFTTVLTSADMGYERPVVNGVGVYSLSPPGEVKDITIQGITTLFMGQKATFAMKAYDQFYNPVDTSKMPTVWTTDRPIGTFEGNTFTATGTGKAKLTVTSGTATQSVDVEVASGKDIASLKLQSSSTALLADSVYKLTANATTKSGKTGVVPAGALQWEFIGFKGRMEGDKLYVESIEPNATEGRVIARYDGFSTMLTMPIYEQRNVETFEKPSAVSFSATDGVKGSVGVTPSGTPTGGNALAIEYDFTQGTKTTAAYANFMNGLKVEGEPESISVKVKGDSSRNWIRAKIKDSAGKTQLVSLTEFANWSDWKTLSADLKPYNFTYPITLEQLYVANPENAHDERELKGRILLDDVGFQYNKSTNKPKNTVKLTIDQKTLTVNGSPLALDQAPVIYNGNTLVPVRFVIEAMGGDLKWSDAERKVSIVKDSHFLELWVDRTELIADGESVVAEVPPLLMTERTMVPLRIISEKMGWKVTWDEQTRTVTLE</sequence>
<dbReference type="Pfam" id="PF07833">
    <property type="entry name" value="Cu_amine_oxidN1"/>
    <property type="match status" value="1"/>
</dbReference>
<dbReference type="RefSeq" id="WP_110843012.1">
    <property type="nucleotide sequence ID" value="NZ_QJVJ01000014.1"/>
</dbReference>
<dbReference type="Proteomes" id="UP000247476">
    <property type="component" value="Unassembled WGS sequence"/>
</dbReference>
<comment type="caution">
    <text evidence="3">The sequence shown here is derived from an EMBL/GenBank/DDBJ whole genome shotgun (WGS) entry which is preliminary data.</text>
</comment>
<dbReference type="InterPro" id="IPR036582">
    <property type="entry name" value="Mao_N_sf"/>
</dbReference>
<evidence type="ECO:0000259" key="1">
    <source>
        <dbReference type="Pfam" id="PF07833"/>
    </source>
</evidence>
<feature type="domain" description="Phosphodiester glycosidase" evidence="2">
    <location>
        <begin position="237"/>
        <end position="416"/>
    </location>
</feature>
<protein>
    <submittedName>
        <fullName evidence="3">Copper amine oxidase</fullName>
    </submittedName>
</protein>
<gene>
    <name evidence="3" type="ORF">DLM86_26120</name>
</gene>
<dbReference type="SUPFAM" id="SSF55383">
    <property type="entry name" value="Copper amine oxidase, domain N"/>
    <property type="match status" value="1"/>
</dbReference>
<proteinExistence type="predicted"/>
<accession>A0A2V5JWS3</accession>
<name>A0A2V5JWS3_9BACL</name>
<evidence type="ECO:0000259" key="2">
    <source>
        <dbReference type="Pfam" id="PF09992"/>
    </source>
</evidence>
<dbReference type="InterPro" id="IPR012854">
    <property type="entry name" value="Cu_amine_oxidase-like_N"/>
</dbReference>
<dbReference type="EMBL" id="QJVJ01000014">
    <property type="protein sequence ID" value="PYI51168.1"/>
    <property type="molecule type" value="Genomic_DNA"/>
</dbReference>
<reference evidence="3 4" key="1">
    <citation type="submission" date="2018-05" db="EMBL/GenBank/DDBJ databases">
        <title>Paenibacillus flagellatus sp. nov., isolated from selenium mineral soil.</title>
        <authorList>
            <person name="Dai X."/>
        </authorList>
    </citation>
    <scope>NUCLEOTIDE SEQUENCE [LARGE SCALE GENOMIC DNA]</scope>
    <source>
        <strain evidence="3 4">DXL2</strain>
    </source>
</reference>
<organism evidence="3 4">
    <name type="scientific">Paenibacillus flagellatus</name>
    <dbReference type="NCBI Taxonomy" id="2211139"/>
    <lineage>
        <taxon>Bacteria</taxon>
        <taxon>Bacillati</taxon>
        <taxon>Bacillota</taxon>
        <taxon>Bacilli</taxon>
        <taxon>Bacillales</taxon>
        <taxon>Paenibacillaceae</taxon>
        <taxon>Paenibacillus</taxon>
    </lineage>
</organism>
<dbReference type="InterPro" id="IPR018711">
    <property type="entry name" value="NAGPA"/>
</dbReference>